<sequence length="360" mass="41027">MEEKDEKGENLDEPKSRSGGSDAPRGSGFDVVGLGTEPWIQELQQSSFSCHFRSSYNNPHNKNDNPDDINIVGGEINGPEASVLDHSQCGDRSSEDSGEISTKKRPALKDRRGCYKRRKSSQSWTKITANLEDGQAWRKYGQKDILNAQYPRAYFRCTRKYDQGCRATKQVQQIQDNPKLYKITYIGQHTCRNLQKAPQMIISDFHEYPWDISNSNYKATIASDHIDHSPRSTTTSSTIFPNNFSKSATAKLMEQDDHQDHDHDQVKEETPNDDHDDNASLDTHDHNSLWPNEFKDLELSVGLLSPKNMRTSDNDRDVVSVVFSFEDRKGAATSDNDLDMDDFVVKCIDFRDFDETEFPI</sequence>
<dbReference type="PANTHER" id="PTHR32096:SF146">
    <property type="entry name" value="WRKY TRANSCRIPTION FACTOR 19-RELATED"/>
    <property type="match status" value="1"/>
</dbReference>
<dbReference type="SUPFAM" id="SSF118290">
    <property type="entry name" value="WRKY DNA-binding domain"/>
    <property type="match status" value="1"/>
</dbReference>
<evidence type="ECO:0000259" key="7">
    <source>
        <dbReference type="PROSITE" id="PS50811"/>
    </source>
</evidence>
<dbReference type="STRING" id="981085.W9RLV6"/>
<evidence type="ECO:0000256" key="5">
    <source>
        <dbReference type="ARBA" id="ARBA00023242"/>
    </source>
</evidence>
<dbReference type="Pfam" id="PF03106">
    <property type="entry name" value="WRKY"/>
    <property type="match status" value="1"/>
</dbReference>
<evidence type="ECO:0000313" key="9">
    <source>
        <dbReference type="Proteomes" id="UP000030645"/>
    </source>
</evidence>
<feature type="domain" description="WRKY" evidence="7">
    <location>
        <begin position="131"/>
        <end position="189"/>
    </location>
</feature>
<accession>W9RLV6</accession>
<keyword evidence="3" id="KW-0238">DNA-binding</keyword>
<dbReference type="Gene3D" id="2.20.25.80">
    <property type="entry name" value="WRKY domain"/>
    <property type="match status" value="1"/>
</dbReference>
<dbReference type="GO" id="GO:0003700">
    <property type="term" value="F:DNA-binding transcription factor activity"/>
    <property type="evidence" value="ECO:0007669"/>
    <property type="project" value="InterPro"/>
</dbReference>
<evidence type="ECO:0000256" key="2">
    <source>
        <dbReference type="ARBA" id="ARBA00023015"/>
    </source>
</evidence>
<dbReference type="PANTHER" id="PTHR32096">
    <property type="entry name" value="WRKY TRANSCRIPTION FACTOR 30-RELATED-RELATED"/>
    <property type="match status" value="1"/>
</dbReference>
<dbReference type="Proteomes" id="UP000030645">
    <property type="component" value="Unassembled WGS sequence"/>
</dbReference>
<keyword evidence="5" id="KW-0539">Nucleus</keyword>
<keyword evidence="9" id="KW-1185">Reference proteome</keyword>
<dbReference type="SMART" id="SM00774">
    <property type="entry name" value="WRKY"/>
    <property type="match status" value="1"/>
</dbReference>
<feature type="compositionally biased region" description="Basic and acidic residues" evidence="6">
    <location>
        <begin position="1"/>
        <end position="16"/>
    </location>
</feature>
<evidence type="ECO:0000256" key="3">
    <source>
        <dbReference type="ARBA" id="ARBA00023125"/>
    </source>
</evidence>
<evidence type="ECO:0000256" key="1">
    <source>
        <dbReference type="ARBA" id="ARBA00004123"/>
    </source>
</evidence>
<feature type="region of interest" description="Disordered" evidence="6">
    <location>
        <begin position="1"/>
        <end position="33"/>
    </location>
</feature>
<dbReference type="eggNOG" id="ENOG502RYCZ">
    <property type="taxonomic scope" value="Eukaryota"/>
</dbReference>
<evidence type="ECO:0000256" key="4">
    <source>
        <dbReference type="ARBA" id="ARBA00023163"/>
    </source>
</evidence>
<dbReference type="InterPro" id="IPR044810">
    <property type="entry name" value="WRKY_plant"/>
</dbReference>
<dbReference type="EMBL" id="KE345243">
    <property type="protein sequence ID" value="EXB96549.1"/>
    <property type="molecule type" value="Genomic_DNA"/>
</dbReference>
<evidence type="ECO:0000313" key="8">
    <source>
        <dbReference type="EMBL" id="EXB96549.1"/>
    </source>
</evidence>
<dbReference type="PROSITE" id="PS50811">
    <property type="entry name" value="WRKY"/>
    <property type="match status" value="1"/>
</dbReference>
<dbReference type="GO" id="GO:0005634">
    <property type="term" value="C:nucleus"/>
    <property type="evidence" value="ECO:0007669"/>
    <property type="project" value="UniProtKB-SubCell"/>
</dbReference>
<dbReference type="GO" id="GO:0000976">
    <property type="term" value="F:transcription cis-regulatory region binding"/>
    <property type="evidence" value="ECO:0007669"/>
    <property type="project" value="TreeGrafter"/>
</dbReference>
<comment type="subcellular location">
    <subcellularLocation>
        <location evidence="1">Nucleus</location>
    </subcellularLocation>
</comment>
<gene>
    <name evidence="8" type="ORF">L484_011259</name>
</gene>
<evidence type="ECO:0000256" key="6">
    <source>
        <dbReference type="SAM" id="MobiDB-lite"/>
    </source>
</evidence>
<keyword evidence="2" id="KW-0805">Transcription regulation</keyword>
<dbReference type="InterPro" id="IPR003657">
    <property type="entry name" value="WRKY_dom"/>
</dbReference>
<proteinExistence type="predicted"/>
<dbReference type="InterPro" id="IPR036576">
    <property type="entry name" value="WRKY_dom_sf"/>
</dbReference>
<feature type="compositionally biased region" description="Basic and acidic residues" evidence="6">
    <location>
        <begin position="253"/>
        <end position="273"/>
    </location>
</feature>
<feature type="region of interest" description="Disordered" evidence="6">
    <location>
        <begin position="51"/>
        <end position="112"/>
    </location>
</feature>
<dbReference type="AlphaFoldDB" id="W9RLV6"/>
<feature type="region of interest" description="Disordered" evidence="6">
    <location>
        <begin position="253"/>
        <end position="287"/>
    </location>
</feature>
<organism evidence="8 9">
    <name type="scientific">Morus notabilis</name>
    <dbReference type="NCBI Taxonomy" id="981085"/>
    <lineage>
        <taxon>Eukaryota</taxon>
        <taxon>Viridiplantae</taxon>
        <taxon>Streptophyta</taxon>
        <taxon>Embryophyta</taxon>
        <taxon>Tracheophyta</taxon>
        <taxon>Spermatophyta</taxon>
        <taxon>Magnoliopsida</taxon>
        <taxon>eudicotyledons</taxon>
        <taxon>Gunneridae</taxon>
        <taxon>Pentapetalae</taxon>
        <taxon>rosids</taxon>
        <taxon>fabids</taxon>
        <taxon>Rosales</taxon>
        <taxon>Moraceae</taxon>
        <taxon>Moreae</taxon>
        <taxon>Morus</taxon>
    </lineage>
</organism>
<name>W9RLV6_9ROSA</name>
<reference evidence="9" key="1">
    <citation type="submission" date="2013-01" db="EMBL/GenBank/DDBJ databases">
        <title>Draft Genome Sequence of a Mulberry Tree, Morus notabilis C.K. Schneid.</title>
        <authorList>
            <person name="He N."/>
            <person name="Zhao S."/>
        </authorList>
    </citation>
    <scope>NUCLEOTIDE SEQUENCE</scope>
</reference>
<keyword evidence="4" id="KW-0804">Transcription</keyword>
<protein>
    <submittedName>
        <fullName evidence="8">Putative WRKY transcription factor 70</fullName>
    </submittedName>
</protein>